<accession>A0AAW5LJG6</accession>
<dbReference type="EMBL" id="JALJCU010000030">
    <property type="protein sequence ID" value="MCQ9122396.1"/>
    <property type="molecule type" value="Genomic_DNA"/>
</dbReference>
<proteinExistence type="predicted"/>
<evidence type="ECO:0000313" key="2">
    <source>
        <dbReference type="Proteomes" id="UP001206350"/>
    </source>
</evidence>
<reference evidence="1 2" key="1">
    <citation type="journal article" date="2022" name="Microbiol. Spectr.">
        <title>Microbiota of the Pregnant Mouse: Characterization of the Bacterial Communities in the Oral Cavity, Lung, Intestine, and Vagina through Culture and DNA Sequencing.</title>
        <authorList>
            <person name="Greenberg J.M."/>
            <person name="Romero R."/>
            <person name="Winters A.D."/>
            <person name="Galaz J."/>
            <person name="Garcia-Flores V."/>
            <person name="Arenas-Hernandez M."/>
            <person name="Panzer J."/>
            <person name="Shaffer Z."/>
            <person name="Kracht D.J."/>
            <person name="Gomez-Lopez N."/>
            <person name="Theis K.R."/>
        </authorList>
    </citation>
    <scope>NUCLEOTIDE SEQUENCE [LARGE SCALE GENOMIC DNA]</scope>
    <source>
        <strain evidence="1 2">MAC-C1-H1</strain>
    </source>
</reference>
<organism evidence="1 2">
    <name type="scientific">Rodentibacter pneumotropicus</name>
    <dbReference type="NCBI Taxonomy" id="758"/>
    <lineage>
        <taxon>Bacteria</taxon>
        <taxon>Pseudomonadati</taxon>
        <taxon>Pseudomonadota</taxon>
        <taxon>Gammaproteobacteria</taxon>
        <taxon>Pasteurellales</taxon>
        <taxon>Pasteurellaceae</taxon>
        <taxon>Rodentibacter</taxon>
    </lineage>
</organism>
<dbReference type="AlphaFoldDB" id="A0AAW5LJG6"/>
<evidence type="ECO:0000313" key="1">
    <source>
        <dbReference type="EMBL" id="MCQ9122396.1"/>
    </source>
</evidence>
<name>A0AAW5LJG6_9PAST</name>
<dbReference type="RefSeq" id="WP_077665151.1">
    <property type="nucleotide sequence ID" value="NZ_JALJCU010000030.1"/>
</dbReference>
<dbReference type="Proteomes" id="UP001206350">
    <property type="component" value="Unassembled WGS sequence"/>
</dbReference>
<evidence type="ECO:0008006" key="3">
    <source>
        <dbReference type="Google" id="ProtNLM"/>
    </source>
</evidence>
<protein>
    <recommendedName>
        <fullName evidence="3">Lipoprotein</fullName>
    </recommendedName>
</protein>
<sequence>MNKIRLIKSKNMGWLLGLLGVIDCYAIENTMQPEPDYSETQWRTFYGEKPADYRPEYWTTYYGEKDNPNCQDPRKFYATDGSVVIKKIYREFIAKESNDGNKYTIKYPYNFKLDNCMYTSRRGQLYIEEKSNNPLLSEKKYIDKTESYRRAIVRGGQSGIFTLINDELSSETNNTLTYLNKIDYNIFCHKIDKEDIFDEIPTIKLLMCSSVSIENGVNKLLAYNEYTTYTTSFWESNPNILINFKISSKTYCNENKYCQKKTYPNLNKVILSQKNS</sequence>
<keyword evidence="2" id="KW-1185">Reference proteome</keyword>
<gene>
    <name evidence="1" type="ORF">MUU45_002158</name>
</gene>
<comment type="caution">
    <text evidence="1">The sequence shown here is derived from an EMBL/GenBank/DDBJ whole genome shotgun (WGS) entry which is preliminary data.</text>
</comment>